<dbReference type="InterPro" id="IPR009875">
    <property type="entry name" value="PilZ_domain"/>
</dbReference>
<evidence type="ECO:0000259" key="1">
    <source>
        <dbReference type="Pfam" id="PF07238"/>
    </source>
</evidence>
<gene>
    <name evidence="2" type="ORF">KZ820_00080</name>
</gene>
<proteinExistence type="predicted"/>
<organism evidence="2 3">
    <name type="scientific">Sphingomonas citri</name>
    <dbReference type="NCBI Taxonomy" id="2862499"/>
    <lineage>
        <taxon>Bacteria</taxon>
        <taxon>Pseudomonadati</taxon>
        <taxon>Pseudomonadota</taxon>
        <taxon>Alphaproteobacteria</taxon>
        <taxon>Sphingomonadales</taxon>
        <taxon>Sphingomonadaceae</taxon>
        <taxon>Sphingomonas</taxon>
    </lineage>
</organism>
<dbReference type="SUPFAM" id="SSF141371">
    <property type="entry name" value="PilZ domain-like"/>
    <property type="match status" value="1"/>
</dbReference>
<feature type="domain" description="PilZ" evidence="1">
    <location>
        <begin position="19"/>
        <end position="99"/>
    </location>
</feature>
<evidence type="ECO:0000313" key="2">
    <source>
        <dbReference type="EMBL" id="MBW6529126.1"/>
    </source>
</evidence>
<dbReference type="RefSeq" id="WP_219746725.1">
    <property type="nucleotide sequence ID" value="NZ_JAHXZN010000001.1"/>
</dbReference>
<protein>
    <submittedName>
        <fullName evidence="2">PilZ domain-containing protein</fullName>
    </submittedName>
</protein>
<evidence type="ECO:0000313" key="3">
    <source>
        <dbReference type="Proteomes" id="UP000759103"/>
    </source>
</evidence>
<dbReference type="EMBL" id="JAHXZN010000001">
    <property type="protein sequence ID" value="MBW6529126.1"/>
    <property type="molecule type" value="Genomic_DNA"/>
</dbReference>
<dbReference type="Proteomes" id="UP000759103">
    <property type="component" value="Unassembled WGS sequence"/>
</dbReference>
<accession>A0ABS7BHN9</accession>
<dbReference type="Pfam" id="PF07238">
    <property type="entry name" value="PilZ"/>
    <property type="match status" value="1"/>
</dbReference>
<reference evidence="2 3" key="1">
    <citation type="submission" date="2021-07" db="EMBL/GenBank/DDBJ databases">
        <title>Sphingomonas sp.</title>
        <authorList>
            <person name="Feng G."/>
            <person name="Li J."/>
            <person name="Pan M."/>
        </authorList>
    </citation>
    <scope>NUCLEOTIDE SEQUENCE [LARGE SCALE GENOMIC DNA]</scope>
    <source>
        <strain evidence="2 3">RRHST34</strain>
    </source>
</reference>
<sequence>MSGAVSSDSAAREHQPRAERHRVMLGALIERFGHGGATRHRVRDLSSTGVRVDQAERLQRGATVLVTVGSLAAVGATVIWVDQGAAGLRFAQPINPDDARAKTFVAKPSAPARPREEPLGNAGWLGHIRGAYDR</sequence>
<comment type="caution">
    <text evidence="2">The sequence shown here is derived from an EMBL/GenBank/DDBJ whole genome shotgun (WGS) entry which is preliminary data.</text>
</comment>
<keyword evidence="3" id="KW-1185">Reference proteome</keyword>
<name>A0ABS7BHN9_9SPHN</name>